<dbReference type="InterPro" id="IPR013103">
    <property type="entry name" value="RVT_2"/>
</dbReference>
<evidence type="ECO:0000313" key="2">
    <source>
        <dbReference type="EMBL" id="POM65177.1"/>
    </source>
</evidence>
<evidence type="ECO:0000313" key="3">
    <source>
        <dbReference type="Proteomes" id="UP000237271"/>
    </source>
</evidence>
<dbReference type="AlphaFoldDB" id="A0A2P4XI02"/>
<proteinExistence type="predicted"/>
<feature type="domain" description="Reverse transcriptase Ty1/copia-type" evidence="1">
    <location>
        <begin position="9"/>
        <end position="66"/>
    </location>
</feature>
<dbReference type="EMBL" id="NCKW01010494">
    <property type="protein sequence ID" value="POM65177.1"/>
    <property type="molecule type" value="Genomic_DNA"/>
</dbReference>
<name>A0A2P4XI02_9STRA</name>
<dbReference type="Pfam" id="PF07727">
    <property type="entry name" value="RVT_2"/>
    <property type="match status" value="1"/>
</dbReference>
<protein>
    <recommendedName>
        <fullName evidence="1">Reverse transcriptase Ty1/copia-type domain-containing protein</fullName>
    </recommendedName>
</protein>
<sequence>LALSHQTYVAVLGFKKCEADHCIYVNRDGHDMIFMALYVDDLILASNNDELFKSTKEALSKRFEMQSEFPQTPILYTSG</sequence>
<accession>A0A2P4XI02</accession>
<reference evidence="2 3" key="1">
    <citation type="journal article" date="2017" name="Genome Biol. Evol.">
        <title>Phytophthora megakarya and P. palmivora, closely related causal agents of cacao black pod rot, underwent increases in genome sizes and gene numbers by different mechanisms.</title>
        <authorList>
            <person name="Ali S.S."/>
            <person name="Shao J."/>
            <person name="Lary D.J."/>
            <person name="Kronmiller B."/>
            <person name="Shen D."/>
            <person name="Strem M.D."/>
            <person name="Amoako-Attah I."/>
            <person name="Akrofi A.Y."/>
            <person name="Begoude B.A."/>
            <person name="Ten Hoopen G.M."/>
            <person name="Coulibaly K."/>
            <person name="Kebe B.I."/>
            <person name="Melnick R.L."/>
            <person name="Guiltinan M.J."/>
            <person name="Tyler B.M."/>
            <person name="Meinhardt L.W."/>
            <person name="Bailey B.A."/>
        </authorList>
    </citation>
    <scope>NUCLEOTIDE SEQUENCE [LARGE SCALE GENOMIC DNA]</scope>
    <source>
        <strain evidence="3">sbr112.9</strain>
    </source>
</reference>
<organism evidence="2 3">
    <name type="scientific">Phytophthora palmivora</name>
    <dbReference type="NCBI Taxonomy" id="4796"/>
    <lineage>
        <taxon>Eukaryota</taxon>
        <taxon>Sar</taxon>
        <taxon>Stramenopiles</taxon>
        <taxon>Oomycota</taxon>
        <taxon>Peronosporomycetes</taxon>
        <taxon>Peronosporales</taxon>
        <taxon>Peronosporaceae</taxon>
        <taxon>Phytophthora</taxon>
    </lineage>
</organism>
<gene>
    <name evidence="2" type="ORF">PHPALM_19150</name>
</gene>
<dbReference type="OrthoDB" id="116659at2759"/>
<dbReference type="Proteomes" id="UP000237271">
    <property type="component" value="Unassembled WGS sequence"/>
</dbReference>
<keyword evidence="3" id="KW-1185">Reference proteome</keyword>
<evidence type="ECO:0000259" key="1">
    <source>
        <dbReference type="Pfam" id="PF07727"/>
    </source>
</evidence>
<feature type="non-terminal residue" evidence="2">
    <location>
        <position position="1"/>
    </location>
</feature>
<comment type="caution">
    <text evidence="2">The sequence shown here is derived from an EMBL/GenBank/DDBJ whole genome shotgun (WGS) entry which is preliminary data.</text>
</comment>